<evidence type="ECO:0000313" key="1">
    <source>
        <dbReference type="EMBL" id="MCZ8513563.1"/>
    </source>
</evidence>
<gene>
    <name evidence="1" type="ORF">O9H85_14190</name>
</gene>
<dbReference type="EMBL" id="JAQAGZ010000008">
    <property type="protein sequence ID" value="MCZ8513563.1"/>
    <property type="molecule type" value="Genomic_DNA"/>
</dbReference>
<comment type="caution">
    <text evidence="1">The sequence shown here is derived from an EMBL/GenBank/DDBJ whole genome shotgun (WGS) entry which is preliminary data.</text>
</comment>
<sequence length="176" mass="21242">MKPMDVMFGCAQGYLDPFTLQNKWFGAVWCYRDNLQMVMGYWFADSQTDLLNNVRKAGWTHWIDDASSIKLKKVYDSIRMEQEKLDWQRRSCLRLSAAFRKPWKHVKPGWYVLRSNRDFPTHVSAIQKKRYTVWLVHVAVCENEKDLFRFIERVQRQHSIKLYSEPSLIFSNVWRR</sequence>
<keyword evidence="2" id="KW-1185">Reference proteome</keyword>
<name>A0ABT4Q9L2_9BACL</name>
<dbReference type="Proteomes" id="UP001527882">
    <property type="component" value="Unassembled WGS sequence"/>
</dbReference>
<accession>A0ABT4Q9L2</accession>
<reference evidence="1 2" key="1">
    <citation type="submission" date="2022-12" db="EMBL/GenBank/DDBJ databases">
        <title>Draft genome sequence of Paenibacillus sp. dW9.</title>
        <authorList>
            <person name="Choi E.-W."/>
            <person name="Kim D.-U."/>
        </authorList>
    </citation>
    <scope>NUCLEOTIDE SEQUENCE [LARGE SCALE GENOMIC DNA]</scope>
    <source>
        <strain evidence="2">dW9</strain>
    </source>
</reference>
<proteinExistence type="predicted"/>
<evidence type="ECO:0000313" key="2">
    <source>
        <dbReference type="Proteomes" id="UP001527882"/>
    </source>
</evidence>
<organism evidence="1 2">
    <name type="scientific">Paenibacillus gyeongsangnamensis</name>
    <dbReference type="NCBI Taxonomy" id="3388067"/>
    <lineage>
        <taxon>Bacteria</taxon>
        <taxon>Bacillati</taxon>
        <taxon>Bacillota</taxon>
        <taxon>Bacilli</taxon>
        <taxon>Bacillales</taxon>
        <taxon>Paenibacillaceae</taxon>
        <taxon>Paenibacillus</taxon>
    </lineage>
</organism>
<protein>
    <submittedName>
        <fullName evidence="1">Uncharacterized protein</fullName>
    </submittedName>
</protein>
<dbReference type="RefSeq" id="WP_269882080.1">
    <property type="nucleotide sequence ID" value="NZ_JAQAGZ010000008.1"/>
</dbReference>